<name>A0AAD3TDM2_NEPGR</name>
<dbReference type="InterPro" id="IPR036638">
    <property type="entry name" value="HLH_DNA-bd_sf"/>
</dbReference>
<dbReference type="Gene3D" id="4.10.280.10">
    <property type="entry name" value="Helix-loop-helix DNA-binding domain"/>
    <property type="match status" value="1"/>
</dbReference>
<dbReference type="GO" id="GO:0000981">
    <property type="term" value="F:DNA-binding transcription factor activity, RNA polymerase II-specific"/>
    <property type="evidence" value="ECO:0007669"/>
    <property type="project" value="TreeGrafter"/>
</dbReference>
<protein>
    <recommendedName>
        <fullName evidence="7">BHLH domain-containing protein</fullName>
    </recommendedName>
</protein>
<dbReference type="GO" id="GO:0046983">
    <property type="term" value="F:protein dimerization activity"/>
    <property type="evidence" value="ECO:0007669"/>
    <property type="project" value="InterPro"/>
</dbReference>
<evidence type="ECO:0000313" key="9">
    <source>
        <dbReference type="Proteomes" id="UP001279734"/>
    </source>
</evidence>
<dbReference type="GO" id="GO:0005634">
    <property type="term" value="C:nucleus"/>
    <property type="evidence" value="ECO:0007669"/>
    <property type="project" value="UniProtKB-SubCell"/>
</dbReference>
<dbReference type="GO" id="GO:0080147">
    <property type="term" value="P:root hair cell development"/>
    <property type="evidence" value="ECO:0007669"/>
    <property type="project" value="UniProtKB-ARBA"/>
</dbReference>
<keyword evidence="9" id="KW-1185">Reference proteome</keyword>
<proteinExistence type="predicted"/>
<dbReference type="SMART" id="SM00353">
    <property type="entry name" value="HLH"/>
    <property type="match status" value="1"/>
</dbReference>
<dbReference type="GO" id="GO:0000978">
    <property type="term" value="F:RNA polymerase II cis-regulatory region sequence-specific DNA binding"/>
    <property type="evidence" value="ECO:0007669"/>
    <property type="project" value="TreeGrafter"/>
</dbReference>
<accession>A0AAD3TDM2</accession>
<dbReference type="PANTHER" id="PTHR16223:SF327">
    <property type="entry name" value="TRANSCRIPTION FACTOR LRL1"/>
    <property type="match status" value="1"/>
</dbReference>
<evidence type="ECO:0000256" key="2">
    <source>
        <dbReference type="ARBA" id="ARBA00023015"/>
    </source>
</evidence>
<dbReference type="InterPro" id="IPR045843">
    <property type="entry name" value="IND-like"/>
</dbReference>
<evidence type="ECO:0000256" key="5">
    <source>
        <dbReference type="ARBA" id="ARBA00023242"/>
    </source>
</evidence>
<dbReference type="SUPFAM" id="SSF47459">
    <property type="entry name" value="HLH, helix-loop-helix DNA-binding domain"/>
    <property type="match status" value="1"/>
</dbReference>
<comment type="subcellular location">
    <subcellularLocation>
        <location evidence="1">Nucleus</location>
    </subcellularLocation>
</comment>
<keyword evidence="5" id="KW-0539">Nucleus</keyword>
<evidence type="ECO:0000313" key="8">
    <source>
        <dbReference type="EMBL" id="GMH27296.1"/>
    </source>
</evidence>
<dbReference type="PANTHER" id="PTHR16223">
    <property type="entry name" value="TRANSCRIPTION FACTOR BHLH83-RELATED"/>
    <property type="match status" value="1"/>
</dbReference>
<evidence type="ECO:0000259" key="7">
    <source>
        <dbReference type="PROSITE" id="PS50888"/>
    </source>
</evidence>
<feature type="region of interest" description="Disordered" evidence="6">
    <location>
        <begin position="428"/>
        <end position="497"/>
    </location>
</feature>
<dbReference type="EMBL" id="BSYO01000032">
    <property type="protein sequence ID" value="GMH27296.1"/>
    <property type="molecule type" value="Genomic_DNA"/>
</dbReference>
<keyword evidence="2" id="KW-0805">Transcription regulation</keyword>
<dbReference type="PROSITE" id="PS50888">
    <property type="entry name" value="BHLH"/>
    <property type="match status" value="1"/>
</dbReference>
<dbReference type="Proteomes" id="UP001279734">
    <property type="component" value="Unassembled WGS sequence"/>
</dbReference>
<evidence type="ECO:0000256" key="4">
    <source>
        <dbReference type="ARBA" id="ARBA00023163"/>
    </source>
</evidence>
<evidence type="ECO:0000256" key="6">
    <source>
        <dbReference type="SAM" id="MobiDB-lite"/>
    </source>
</evidence>
<dbReference type="AlphaFoldDB" id="A0AAD3TDM2"/>
<dbReference type="Pfam" id="PF00010">
    <property type="entry name" value="HLH"/>
    <property type="match status" value="1"/>
</dbReference>
<dbReference type="InterPro" id="IPR011598">
    <property type="entry name" value="bHLH_dom"/>
</dbReference>
<feature type="compositionally biased region" description="Polar residues" evidence="6">
    <location>
        <begin position="452"/>
        <end position="474"/>
    </location>
</feature>
<keyword evidence="4" id="KW-0804">Transcription</keyword>
<dbReference type="FunFam" id="4.10.280.10:FF:000017">
    <property type="entry name" value="Transcription factor bHLH66"/>
    <property type="match status" value="1"/>
</dbReference>
<organism evidence="8 9">
    <name type="scientific">Nepenthes gracilis</name>
    <name type="common">Slender pitcher plant</name>
    <dbReference type="NCBI Taxonomy" id="150966"/>
    <lineage>
        <taxon>Eukaryota</taxon>
        <taxon>Viridiplantae</taxon>
        <taxon>Streptophyta</taxon>
        <taxon>Embryophyta</taxon>
        <taxon>Tracheophyta</taxon>
        <taxon>Spermatophyta</taxon>
        <taxon>Magnoliopsida</taxon>
        <taxon>eudicotyledons</taxon>
        <taxon>Gunneridae</taxon>
        <taxon>Pentapetalae</taxon>
        <taxon>Caryophyllales</taxon>
        <taxon>Nepenthaceae</taxon>
        <taxon>Nepenthes</taxon>
    </lineage>
</organism>
<reference evidence="8" key="1">
    <citation type="submission" date="2023-05" db="EMBL/GenBank/DDBJ databases">
        <title>Nepenthes gracilis genome sequencing.</title>
        <authorList>
            <person name="Fukushima K."/>
        </authorList>
    </citation>
    <scope>NUCLEOTIDE SEQUENCE</scope>
    <source>
        <strain evidence="8">SING2019-196</strain>
    </source>
</reference>
<comment type="caution">
    <text evidence="8">The sequence shown here is derived from an EMBL/GenBank/DDBJ whole genome shotgun (WGS) entry which is preliminary data.</text>
</comment>
<feature type="domain" description="BHLH" evidence="7">
    <location>
        <begin position="280"/>
        <end position="329"/>
    </location>
</feature>
<gene>
    <name evidence="8" type="ORF">Nepgr_029139</name>
</gene>
<evidence type="ECO:0000256" key="1">
    <source>
        <dbReference type="ARBA" id="ARBA00004123"/>
    </source>
</evidence>
<keyword evidence="3" id="KW-0238">DNA-binding</keyword>
<evidence type="ECO:0000256" key="3">
    <source>
        <dbReference type="ARBA" id="ARBA00023125"/>
    </source>
</evidence>
<sequence>MSFPQLQKFSIAAARRFSFVFYIEYSSTRTSLLPSLPEKYDFRNTNPSAQQMSSINKHEENPQITPFETPSNDDFFEKMLSAIPNCCWPNLSSSPKFSWDANLGHHTALKSRDRFCPAVDDPDATSVDCHLDEAALLDSASKLSDHQINGVDSSVPKSFLLQQQLLFSKGVGGGVGAEVFSGGYSGLLALPLSLANGDSVDSRLLDDRSKHGSAEALYNGIPGSLHGNGETFHHRKAGRLPVQNYETPTVTVQIQSHGGASPGGTGTVLQKQRVRARRGQATDPHSIAERLRRERIAERMKALQELVPNTSKTDKASMLDEIIDYVKFLQLQVKVLSMSRMGGAAVEAPLVADISSQVADAGWRRNAAQTAAVGANDNLSVAEHQVAKLMEEDMGSAMQYLQGKGLCLMPISLATAFSTTTTYCNPITDNPHHQSSSNGGTSGGGNNHNNPLLASNRETPASPSLSALTVQSSAVGKGEGGGADAHVNDSTYAPKPC</sequence>